<dbReference type="InterPro" id="IPR021109">
    <property type="entry name" value="Peptidase_aspartic_dom_sf"/>
</dbReference>
<organism evidence="1 2">
    <name type="scientific">Oedothorax gibbosus</name>
    <dbReference type="NCBI Taxonomy" id="931172"/>
    <lineage>
        <taxon>Eukaryota</taxon>
        <taxon>Metazoa</taxon>
        <taxon>Ecdysozoa</taxon>
        <taxon>Arthropoda</taxon>
        <taxon>Chelicerata</taxon>
        <taxon>Arachnida</taxon>
        <taxon>Araneae</taxon>
        <taxon>Araneomorphae</taxon>
        <taxon>Entelegynae</taxon>
        <taxon>Araneoidea</taxon>
        <taxon>Linyphiidae</taxon>
        <taxon>Erigoninae</taxon>
        <taxon>Oedothorax</taxon>
    </lineage>
</organism>
<keyword evidence="2" id="KW-1185">Reference proteome</keyword>
<dbReference type="Gene3D" id="2.40.70.10">
    <property type="entry name" value="Acid Proteases"/>
    <property type="match status" value="1"/>
</dbReference>
<protein>
    <submittedName>
        <fullName evidence="1">Uncharacterized protein</fullName>
    </submittedName>
</protein>
<dbReference type="Pfam" id="PF08284">
    <property type="entry name" value="RVP_2"/>
    <property type="match status" value="1"/>
</dbReference>
<name>A0AAV6TS07_9ARAC</name>
<proteinExistence type="predicted"/>
<dbReference type="EMBL" id="JAFNEN010001167">
    <property type="protein sequence ID" value="KAG8174652.1"/>
    <property type="molecule type" value="Genomic_DNA"/>
</dbReference>
<dbReference type="Proteomes" id="UP000827092">
    <property type="component" value="Unassembled WGS sequence"/>
</dbReference>
<reference evidence="1 2" key="1">
    <citation type="journal article" date="2022" name="Nat. Ecol. Evol.">
        <title>A masculinizing supergene underlies an exaggerated male reproductive morph in a spider.</title>
        <authorList>
            <person name="Hendrickx F."/>
            <person name="De Corte Z."/>
            <person name="Sonet G."/>
            <person name="Van Belleghem S.M."/>
            <person name="Kostlbacher S."/>
            <person name="Vangestel C."/>
        </authorList>
    </citation>
    <scope>NUCLEOTIDE SEQUENCE [LARGE SCALE GENOMIC DNA]</scope>
    <source>
        <strain evidence="1">W744_W776</strain>
    </source>
</reference>
<evidence type="ECO:0000313" key="2">
    <source>
        <dbReference type="Proteomes" id="UP000827092"/>
    </source>
</evidence>
<comment type="caution">
    <text evidence="1">The sequence shown here is derived from an EMBL/GenBank/DDBJ whole genome shotgun (WGS) entry which is preliminary data.</text>
</comment>
<accession>A0AAV6TS07</accession>
<dbReference type="AlphaFoldDB" id="A0AAV6TS07"/>
<sequence length="130" mass="14773">MSLLQKSWFQTLEGHKGINLEPCQIEVRGIVKGSAHVFERVSLLLKSDAKEFEVKLLIGSWELSGNYDAILGMDFLYRYRAEIDCVSSRLHIGKWSIPWKELDARDCPSNLVKVDGVLRAEVAEHCQNPT</sequence>
<evidence type="ECO:0000313" key="1">
    <source>
        <dbReference type="EMBL" id="KAG8174652.1"/>
    </source>
</evidence>
<gene>
    <name evidence="1" type="ORF">JTE90_009290</name>
</gene>